<dbReference type="GO" id="GO:0004602">
    <property type="term" value="F:glutathione peroxidase activity"/>
    <property type="evidence" value="ECO:0007669"/>
    <property type="project" value="TreeGrafter"/>
</dbReference>
<name>A0A6A6ASG4_9PLEO</name>
<dbReference type="GeneID" id="54407739"/>
<sequence>MSKPKITLYVDIVSPFAYIAFYVLRNSPVFKQCDITYTPIFLGGLMKACNNTPPLHIKNKDKWIESERVRLAQTFSVPITPKAPVGFPLNTLPIQRVLASLSLSHPESVTSAVALFYQNFWAHWAEPTKPENILATIEAVVGSKEDARKVVDRMKSEEVKAALTANTDKAFGEGAFGLPWFVATNTKGETQSFWGVDRLGQLCDHLDLERPGGKGWKAML</sequence>
<dbReference type="AlphaFoldDB" id="A0A6A6ASG4"/>
<dbReference type="GO" id="GO:0004364">
    <property type="term" value="F:glutathione transferase activity"/>
    <property type="evidence" value="ECO:0007669"/>
    <property type="project" value="UniProtKB-UniRule"/>
</dbReference>
<dbReference type="PANTHER" id="PTHR42943">
    <property type="entry name" value="GLUTATHIONE S-TRANSFERASE KAPPA"/>
    <property type="match status" value="1"/>
</dbReference>
<dbReference type="GO" id="GO:0005739">
    <property type="term" value="C:mitochondrion"/>
    <property type="evidence" value="ECO:0007669"/>
    <property type="project" value="TreeGrafter"/>
</dbReference>
<organism evidence="7 8">
    <name type="scientific">Dothidotthia symphoricarpi CBS 119687</name>
    <dbReference type="NCBI Taxonomy" id="1392245"/>
    <lineage>
        <taxon>Eukaryota</taxon>
        <taxon>Fungi</taxon>
        <taxon>Dikarya</taxon>
        <taxon>Ascomycota</taxon>
        <taxon>Pezizomycotina</taxon>
        <taxon>Dothideomycetes</taxon>
        <taxon>Pleosporomycetidae</taxon>
        <taxon>Pleosporales</taxon>
        <taxon>Dothidotthiaceae</taxon>
        <taxon>Dothidotthia</taxon>
    </lineage>
</organism>
<dbReference type="GO" id="GO:0005777">
    <property type="term" value="C:peroxisome"/>
    <property type="evidence" value="ECO:0007669"/>
    <property type="project" value="TreeGrafter"/>
</dbReference>
<dbReference type="SUPFAM" id="SSF52833">
    <property type="entry name" value="Thioredoxin-like"/>
    <property type="match status" value="1"/>
</dbReference>
<proteinExistence type="inferred from homology"/>
<evidence type="ECO:0000313" key="8">
    <source>
        <dbReference type="Proteomes" id="UP000799771"/>
    </source>
</evidence>
<dbReference type="Proteomes" id="UP000799771">
    <property type="component" value="Unassembled WGS sequence"/>
</dbReference>
<dbReference type="RefSeq" id="XP_033528540.1">
    <property type="nucleotide sequence ID" value="XM_033667307.1"/>
</dbReference>
<dbReference type="EMBL" id="ML977498">
    <property type="protein sequence ID" value="KAF2134153.1"/>
    <property type="molecule type" value="Genomic_DNA"/>
</dbReference>
<dbReference type="InterPro" id="IPR001853">
    <property type="entry name" value="DSBA-like_thioredoxin_dom"/>
</dbReference>
<dbReference type="GO" id="GO:0006749">
    <property type="term" value="P:glutathione metabolic process"/>
    <property type="evidence" value="ECO:0007669"/>
    <property type="project" value="TreeGrafter"/>
</dbReference>
<dbReference type="InterPro" id="IPR051924">
    <property type="entry name" value="GST_Kappa/NadH"/>
</dbReference>
<comment type="catalytic activity">
    <reaction evidence="3 4">
        <text>RX + glutathione = an S-substituted glutathione + a halide anion + H(+)</text>
        <dbReference type="Rhea" id="RHEA:16437"/>
        <dbReference type="ChEBI" id="CHEBI:15378"/>
        <dbReference type="ChEBI" id="CHEBI:16042"/>
        <dbReference type="ChEBI" id="CHEBI:17792"/>
        <dbReference type="ChEBI" id="CHEBI:57925"/>
        <dbReference type="ChEBI" id="CHEBI:90779"/>
        <dbReference type="EC" id="2.5.1.18"/>
    </reaction>
</comment>
<accession>A0A6A6ASG4</accession>
<dbReference type="EC" id="2.5.1.18" evidence="4"/>
<dbReference type="FunFam" id="3.40.30.10:FF:000096">
    <property type="entry name" value="Glutathione S-transferase kappa"/>
    <property type="match status" value="1"/>
</dbReference>
<feature type="domain" description="DSBA-like thioredoxin" evidence="6">
    <location>
        <begin position="6"/>
        <end position="206"/>
    </location>
</feature>
<evidence type="ECO:0000256" key="1">
    <source>
        <dbReference type="ARBA" id="ARBA00006494"/>
    </source>
</evidence>
<dbReference type="InterPro" id="IPR014440">
    <property type="entry name" value="HCCAis_GSTk"/>
</dbReference>
<dbReference type="OrthoDB" id="4664297at2759"/>
<dbReference type="Pfam" id="PF01323">
    <property type="entry name" value="DSBA"/>
    <property type="match status" value="1"/>
</dbReference>
<evidence type="ECO:0000256" key="5">
    <source>
        <dbReference type="PIRSR" id="PIRSR006386-1"/>
    </source>
</evidence>
<evidence type="ECO:0000256" key="2">
    <source>
        <dbReference type="ARBA" id="ARBA00022679"/>
    </source>
</evidence>
<evidence type="ECO:0000256" key="4">
    <source>
        <dbReference type="PIRNR" id="PIRNR006386"/>
    </source>
</evidence>
<dbReference type="InterPro" id="IPR036249">
    <property type="entry name" value="Thioredoxin-like_sf"/>
</dbReference>
<keyword evidence="2 4" id="KW-0808">Transferase</keyword>
<evidence type="ECO:0000259" key="6">
    <source>
        <dbReference type="Pfam" id="PF01323"/>
    </source>
</evidence>
<evidence type="ECO:0000313" key="7">
    <source>
        <dbReference type="EMBL" id="KAF2134153.1"/>
    </source>
</evidence>
<feature type="active site" description="Nucleophile" evidence="5">
    <location>
        <position position="14"/>
    </location>
</feature>
<gene>
    <name evidence="7" type="ORF">P153DRAFT_363139</name>
</gene>
<keyword evidence="8" id="KW-1185">Reference proteome</keyword>
<dbReference type="PIRSF" id="PIRSF006386">
    <property type="entry name" value="HCCAis_GSTk"/>
    <property type="match status" value="1"/>
</dbReference>
<reference evidence="7" key="1">
    <citation type="journal article" date="2020" name="Stud. Mycol.">
        <title>101 Dothideomycetes genomes: a test case for predicting lifestyles and emergence of pathogens.</title>
        <authorList>
            <person name="Haridas S."/>
            <person name="Albert R."/>
            <person name="Binder M."/>
            <person name="Bloem J."/>
            <person name="Labutti K."/>
            <person name="Salamov A."/>
            <person name="Andreopoulos B."/>
            <person name="Baker S."/>
            <person name="Barry K."/>
            <person name="Bills G."/>
            <person name="Bluhm B."/>
            <person name="Cannon C."/>
            <person name="Castanera R."/>
            <person name="Culley D."/>
            <person name="Daum C."/>
            <person name="Ezra D."/>
            <person name="Gonzalez J."/>
            <person name="Henrissat B."/>
            <person name="Kuo A."/>
            <person name="Liang C."/>
            <person name="Lipzen A."/>
            <person name="Lutzoni F."/>
            <person name="Magnuson J."/>
            <person name="Mondo S."/>
            <person name="Nolan M."/>
            <person name="Ohm R."/>
            <person name="Pangilinan J."/>
            <person name="Park H.-J."/>
            <person name="Ramirez L."/>
            <person name="Alfaro M."/>
            <person name="Sun H."/>
            <person name="Tritt A."/>
            <person name="Yoshinaga Y."/>
            <person name="Zwiers L.-H."/>
            <person name="Turgeon B."/>
            <person name="Goodwin S."/>
            <person name="Spatafora J."/>
            <person name="Crous P."/>
            <person name="Grigoriev I."/>
        </authorList>
    </citation>
    <scope>NUCLEOTIDE SEQUENCE</scope>
    <source>
        <strain evidence="7">CBS 119687</strain>
    </source>
</reference>
<dbReference type="PANTHER" id="PTHR42943:SF2">
    <property type="entry name" value="GLUTATHIONE S-TRANSFERASE KAPPA 1"/>
    <property type="match status" value="1"/>
</dbReference>
<evidence type="ECO:0000256" key="3">
    <source>
        <dbReference type="ARBA" id="ARBA00047960"/>
    </source>
</evidence>
<protein>
    <recommendedName>
        <fullName evidence="4">Glutathione S-transferase kappa</fullName>
        <ecNumber evidence="4">2.5.1.18</ecNumber>
    </recommendedName>
</protein>
<comment type="similarity">
    <text evidence="1 4">Belongs to the GST superfamily. Kappa family.</text>
</comment>
<dbReference type="Gene3D" id="3.40.30.10">
    <property type="entry name" value="Glutaredoxin"/>
    <property type="match status" value="1"/>
</dbReference>